<keyword evidence="2" id="KW-1185">Reference proteome</keyword>
<dbReference type="AlphaFoldDB" id="M5VXW8"/>
<name>M5VXW8_PRUPE</name>
<dbReference type="Proteomes" id="UP000006882">
    <property type="component" value="Chromosome G6"/>
</dbReference>
<proteinExistence type="predicted"/>
<reference evidence="1 2" key="1">
    <citation type="journal article" date="2013" name="Nat. Genet.">
        <title>The high-quality draft genome of peach (Prunus persica) identifies unique patterns of genetic diversity, domestication and genome evolution.</title>
        <authorList>
            <consortium name="International Peach Genome Initiative"/>
            <person name="Verde I."/>
            <person name="Abbott A.G."/>
            <person name="Scalabrin S."/>
            <person name="Jung S."/>
            <person name="Shu S."/>
            <person name="Marroni F."/>
            <person name="Zhebentyayeva T."/>
            <person name="Dettori M.T."/>
            <person name="Grimwood J."/>
            <person name="Cattonaro F."/>
            <person name="Zuccolo A."/>
            <person name="Rossini L."/>
            <person name="Jenkins J."/>
            <person name="Vendramin E."/>
            <person name="Meisel L.A."/>
            <person name="Decroocq V."/>
            <person name="Sosinski B."/>
            <person name="Prochnik S."/>
            <person name="Mitros T."/>
            <person name="Policriti A."/>
            <person name="Cipriani G."/>
            <person name="Dondini L."/>
            <person name="Ficklin S."/>
            <person name="Goodstein D.M."/>
            <person name="Xuan P."/>
            <person name="Del Fabbro C."/>
            <person name="Aramini V."/>
            <person name="Copetti D."/>
            <person name="Gonzalez S."/>
            <person name="Horner D.S."/>
            <person name="Falchi R."/>
            <person name="Lucas S."/>
            <person name="Mica E."/>
            <person name="Maldonado J."/>
            <person name="Lazzari B."/>
            <person name="Bielenberg D."/>
            <person name="Pirona R."/>
            <person name="Miculan M."/>
            <person name="Barakat A."/>
            <person name="Testolin R."/>
            <person name="Stella A."/>
            <person name="Tartarini S."/>
            <person name="Tonutti P."/>
            <person name="Arus P."/>
            <person name="Orellana A."/>
            <person name="Wells C."/>
            <person name="Main D."/>
            <person name="Vizzotto G."/>
            <person name="Silva H."/>
            <person name="Salamini F."/>
            <person name="Schmutz J."/>
            <person name="Morgante M."/>
            <person name="Rokhsar D.S."/>
        </authorList>
    </citation>
    <scope>NUCLEOTIDE SEQUENCE [LARGE SCALE GENOMIC DNA]</scope>
    <source>
        <strain evidence="2">cv. Nemared</strain>
    </source>
</reference>
<evidence type="ECO:0000313" key="1">
    <source>
        <dbReference type="EMBL" id="ONI00708.1"/>
    </source>
</evidence>
<sequence length="75" mass="8702">MFVCSSVFGVMNFQSHGLFCFKGFVLWASLLFVTGPYVNELYDSLSAYDCPLGYLLKPLFTWQKNKQTNAFYFIF</sequence>
<accession>M5VXW8</accession>
<gene>
    <name evidence="1" type="ORF">PRUPE_6G102000</name>
</gene>
<dbReference type="Gramene" id="ONI00708">
    <property type="protein sequence ID" value="ONI00708"/>
    <property type="gene ID" value="PRUPE_6G102000"/>
</dbReference>
<organism evidence="1 2">
    <name type="scientific">Prunus persica</name>
    <name type="common">Peach</name>
    <name type="synonym">Amygdalus persica</name>
    <dbReference type="NCBI Taxonomy" id="3760"/>
    <lineage>
        <taxon>Eukaryota</taxon>
        <taxon>Viridiplantae</taxon>
        <taxon>Streptophyta</taxon>
        <taxon>Embryophyta</taxon>
        <taxon>Tracheophyta</taxon>
        <taxon>Spermatophyta</taxon>
        <taxon>Magnoliopsida</taxon>
        <taxon>eudicotyledons</taxon>
        <taxon>Gunneridae</taxon>
        <taxon>Pentapetalae</taxon>
        <taxon>rosids</taxon>
        <taxon>fabids</taxon>
        <taxon>Rosales</taxon>
        <taxon>Rosaceae</taxon>
        <taxon>Amygdaloideae</taxon>
        <taxon>Amygdaleae</taxon>
        <taxon>Prunus</taxon>
    </lineage>
</organism>
<evidence type="ECO:0000313" key="2">
    <source>
        <dbReference type="Proteomes" id="UP000006882"/>
    </source>
</evidence>
<dbReference type="EMBL" id="CM007656">
    <property type="protein sequence ID" value="ONI00708.1"/>
    <property type="molecule type" value="Genomic_DNA"/>
</dbReference>
<dbReference type="HOGENOM" id="CLU_2675714_0_0_1"/>
<protein>
    <submittedName>
        <fullName evidence="1">Uncharacterized protein</fullName>
    </submittedName>
</protein>